<keyword evidence="4" id="KW-1185">Reference proteome</keyword>
<feature type="compositionally biased region" description="Basic residues" evidence="1">
    <location>
        <begin position="391"/>
        <end position="401"/>
    </location>
</feature>
<feature type="region of interest" description="Disordered" evidence="1">
    <location>
        <begin position="1"/>
        <end position="117"/>
    </location>
</feature>
<feature type="region of interest" description="Disordered" evidence="1">
    <location>
        <begin position="389"/>
        <end position="414"/>
    </location>
</feature>
<feature type="compositionally biased region" description="Basic and acidic residues" evidence="1">
    <location>
        <begin position="29"/>
        <end position="48"/>
    </location>
</feature>
<protein>
    <submittedName>
        <fullName evidence="3">GTPase Era</fullName>
    </submittedName>
</protein>
<feature type="domain" description="Dynamin N-terminal" evidence="2">
    <location>
        <begin position="151"/>
        <end position="277"/>
    </location>
</feature>
<feature type="compositionally biased region" description="Basic and acidic residues" evidence="1">
    <location>
        <begin position="1"/>
        <end position="20"/>
    </location>
</feature>
<accession>A0A238J017</accession>
<dbReference type="AlphaFoldDB" id="A0A238J017"/>
<organism evidence="3 4">
    <name type="scientific">Boseongicola aestuarii</name>
    <dbReference type="NCBI Taxonomy" id="1470561"/>
    <lineage>
        <taxon>Bacteria</taxon>
        <taxon>Pseudomonadati</taxon>
        <taxon>Pseudomonadota</taxon>
        <taxon>Alphaproteobacteria</taxon>
        <taxon>Rhodobacterales</taxon>
        <taxon>Paracoccaceae</taxon>
        <taxon>Boseongicola</taxon>
    </lineage>
</organism>
<name>A0A238J017_9RHOB</name>
<reference evidence="3 4" key="1">
    <citation type="submission" date="2017-05" db="EMBL/GenBank/DDBJ databases">
        <authorList>
            <person name="Song R."/>
            <person name="Chenine A.L."/>
            <person name="Ruprecht R.M."/>
        </authorList>
    </citation>
    <scope>NUCLEOTIDE SEQUENCE [LARGE SCALE GENOMIC DNA]</scope>
    <source>
        <strain evidence="3 4">CECT 8489</strain>
    </source>
</reference>
<feature type="compositionally biased region" description="Acidic residues" evidence="1">
    <location>
        <begin position="91"/>
        <end position="101"/>
    </location>
</feature>
<dbReference type="Proteomes" id="UP000201838">
    <property type="component" value="Unassembled WGS sequence"/>
</dbReference>
<dbReference type="RefSeq" id="WP_245813703.1">
    <property type="nucleotide sequence ID" value="NZ_FXXQ01000003.1"/>
</dbReference>
<proteinExistence type="predicted"/>
<dbReference type="InterPro" id="IPR027417">
    <property type="entry name" value="P-loop_NTPase"/>
</dbReference>
<dbReference type="InterPro" id="IPR045063">
    <property type="entry name" value="Dynamin_N"/>
</dbReference>
<dbReference type="EMBL" id="FXXQ01000003">
    <property type="protein sequence ID" value="SMX23330.1"/>
    <property type="molecule type" value="Genomic_DNA"/>
</dbReference>
<sequence length="414" mass="45921">MEDQNEHQDGTEEPTEHDSVESSVFRVLDASRKSAFEEDNATRIESRPSFDVTDPIDDSRISRSQDDFASDFADPSLLYRGPAEPAQAEQVEQEDTLEEHEDEHASFDDVTESASEAEEFTVIEAAPEELVEESEAPGLPARAEGGKPVLCLMGEFSAGKSTLSNLLIKTAALPVNVTATQLPPVWISKGNSAPYRVNHDGREFEIELEKLEEVSVEDTAFIRIFHDAELLDHCDLIDMPGISDPNMDADVWERVIPYADAVIWCTHATQAWRQSEAAVWSMLPPALYANSFLLLTRMDKILSDRDRMRVAKRVGRETVGQFRELFPISLTRALAAEGDAEKWAASGAEDFTNALHQLLAEIGERKSEYALAHAPTAPEEPAKYVMPSRVQPKKLLARRPTSRPTSAPAPLPPL</sequence>
<dbReference type="SUPFAM" id="SSF52540">
    <property type="entry name" value="P-loop containing nucleoside triphosphate hydrolases"/>
    <property type="match status" value="1"/>
</dbReference>
<feature type="compositionally biased region" description="Basic and acidic residues" evidence="1">
    <location>
        <begin position="57"/>
        <end position="66"/>
    </location>
</feature>
<evidence type="ECO:0000313" key="4">
    <source>
        <dbReference type="Proteomes" id="UP000201838"/>
    </source>
</evidence>
<evidence type="ECO:0000259" key="2">
    <source>
        <dbReference type="Pfam" id="PF00350"/>
    </source>
</evidence>
<dbReference type="Pfam" id="PF00350">
    <property type="entry name" value="Dynamin_N"/>
    <property type="match status" value="1"/>
</dbReference>
<evidence type="ECO:0000256" key="1">
    <source>
        <dbReference type="SAM" id="MobiDB-lite"/>
    </source>
</evidence>
<evidence type="ECO:0000313" key="3">
    <source>
        <dbReference type="EMBL" id="SMX23330.1"/>
    </source>
</evidence>
<gene>
    <name evidence="3" type="ORF">BOA8489_01435</name>
</gene>
<dbReference type="Gene3D" id="3.40.50.300">
    <property type="entry name" value="P-loop containing nucleotide triphosphate hydrolases"/>
    <property type="match status" value="1"/>
</dbReference>